<feature type="chain" id="PRO_5004588161" description="Myosin tail domain-containing protein" evidence="3">
    <location>
        <begin position="20"/>
        <end position="213"/>
    </location>
</feature>
<dbReference type="EMBL" id="CAQQ02086729">
    <property type="status" value="NOT_ANNOTATED_CDS"/>
    <property type="molecule type" value="Genomic_DNA"/>
</dbReference>
<dbReference type="PANTHER" id="PTHR45615:SF36">
    <property type="entry name" value="MYOSIN HEAVY CHAIN-LIKE, ISOFORM B-RELATED"/>
    <property type="match status" value="1"/>
</dbReference>
<reference evidence="6" key="1">
    <citation type="submission" date="2013-02" db="EMBL/GenBank/DDBJ databases">
        <authorList>
            <person name="Hughes D."/>
        </authorList>
    </citation>
    <scope>NUCLEOTIDE SEQUENCE</scope>
    <source>
        <strain>Durham</strain>
        <strain evidence="6">NC isolate 2 -- Noor lab</strain>
    </source>
</reference>
<sequence length="213" mass="25160">NVFFLQIKCCKFLLQLSDAYEEVEEQRQVVGQWKRKTQKMTNEMNDLRMLLEEQNGRNNLLEKKQRKFDAECQSLQDAARQERQAKDRLAREKDVLIAEKFTLEQSLADARLELDLKEEKLSSLQLDLEEMAFGGGTEEEVANLKRSKMDLDRRVKEQEEELDEMAGQVQLLEQAKLRLEMTLETMRKEARREAQQRDEELEEARGSAYKKIK</sequence>
<dbReference type="STRING" id="36166.T1GBC9"/>
<evidence type="ECO:0000256" key="1">
    <source>
        <dbReference type="ARBA" id="ARBA00023054"/>
    </source>
</evidence>
<organism evidence="5 6">
    <name type="scientific">Megaselia scalaris</name>
    <name type="common">Humpbacked fly</name>
    <name type="synonym">Phora scalaris</name>
    <dbReference type="NCBI Taxonomy" id="36166"/>
    <lineage>
        <taxon>Eukaryota</taxon>
        <taxon>Metazoa</taxon>
        <taxon>Ecdysozoa</taxon>
        <taxon>Arthropoda</taxon>
        <taxon>Hexapoda</taxon>
        <taxon>Insecta</taxon>
        <taxon>Pterygota</taxon>
        <taxon>Neoptera</taxon>
        <taxon>Endopterygota</taxon>
        <taxon>Diptera</taxon>
        <taxon>Brachycera</taxon>
        <taxon>Muscomorpha</taxon>
        <taxon>Platypezoidea</taxon>
        <taxon>Phoridae</taxon>
        <taxon>Megaseliini</taxon>
        <taxon>Megaselia</taxon>
    </lineage>
</organism>
<dbReference type="GO" id="GO:0005737">
    <property type="term" value="C:cytoplasm"/>
    <property type="evidence" value="ECO:0007669"/>
    <property type="project" value="TreeGrafter"/>
</dbReference>
<dbReference type="GO" id="GO:0032982">
    <property type="term" value="C:myosin filament"/>
    <property type="evidence" value="ECO:0007669"/>
    <property type="project" value="TreeGrafter"/>
</dbReference>
<dbReference type="Proteomes" id="UP000015102">
    <property type="component" value="Unassembled WGS sequence"/>
</dbReference>
<proteinExistence type="predicted"/>
<dbReference type="GO" id="GO:0016460">
    <property type="term" value="C:myosin II complex"/>
    <property type="evidence" value="ECO:0007669"/>
    <property type="project" value="TreeGrafter"/>
</dbReference>
<dbReference type="OMA" id="IQIRMEE"/>
<reference evidence="5" key="2">
    <citation type="submission" date="2015-06" db="UniProtKB">
        <authorList>
            <consortium name="EnsemblMetazoa"/>
        </authorList>
    </citation>
    <scope>IDENTIFICATION</scope>
</reference>
<evidence type="ECO:0000256" key="3">
    <source>
        <dbReference type="SAM" id="SignalP"/>
    </source>
</evidence>
<dbReference type="InterPro" id="IPR002928">
    <property type="entry name" value="Myosin_tail"/>
</dbReference>
<accession>T1GBC9</accession>
<dbReference type="Pfam" id="PF01576">
    <property type="entry name" value="Myosin_tail_1"/>
    <property type="match status" value="1"/>
</dbReference>
<dbReference type="EMBL" id="CAQQ02086728">
    <property type="status" value="NOT_ANNOTATED_CDS"/>
    <property type="molecule type" value="Genomic_DNA"/>
</dbReference>
<feature type="region of interest" description="Disordered" evidence="2">
    <location>
        <begin position="188"/>
        <end position="213"/>
    </location>
</feature>
<feature type="signal peptide" evidence="3">
    <location>
        <begin position="1"/>
        <end position="19"/>
    </location>
</feature>
<evidence type="ECO:0000313" key="6">
    <source>
        <dbReference type="Proteomes" id="UP000015102"/>
    </source>
</evidence>
<dbReference type="GO" id="GO:0031032">
    <property type="term" value="P:actomyosin structure organization"/>
    <property type="evidence" value="ECO:0007669"/>
    <property type="project" value="TreeGrafter"/>
</dbReference>
<keyword evidence="3" id="KW-0732">Signal</keyword>
<dbReference type="AlphaFoldDB" id="T1GBC9"/>
<feature type="domain" description="Myosin tail" evidence="4">
    <location>
        <begin position="17"/>
        <end position="212"/>
    </location>
</feature>
<keyword evidence="6" id="KW-1185">Reference proteome</keyword>
<evidence type="ECO:0000256" key="2">
    <source>
        <dbReference type="SAM" id="MobiDB-lite"/>
    </source>
</evidence>
<dbReference type="PANTHER" id="PTHR45615">
    <property type="entry name" value="MYOSIN HEAVY CHAIN, NON-MUSCLE"/>
    <property type="match status" value="1"/>
</dbReference>
<feature type="compositionally biased region" description="Basic and acidic residues" evidence="2">
    <location>
        <begin position="188"/>
        <end position="198"/>
    </location>
</feature>
<keyword evidence="1" id="KW-0175">Coiled coil</keyword>
<dbReference type="GO" id="GO:0051015">
    <property type="term" value="F:actin filament binding"/>
    <property type="evidence" value="ECO:0007669"/>
    <property type="project" value="TreeGrafter"/>
</dbReference>
<dbReference type="HOGENOM" id="CLU_1297242_0_0_1"/>
<evidence type="ECO:0000259" key="4">
    <source>
        <dbReference type="Pfam" id="PF01576"/>
    </source>
</evidence>
<name>T1GBC9_MEGSC</name>
<protein>
    <recommendedName>
        <fullName evidence="4">Myosin tail domain-containing protein</fullName>
    </recommendedName>
</protein>
<dbReference type="EnsemblMetazoa" id="MESCA000561-RA">
    <property type="protein sequence ID" value="MESCA000561-PA"/>
    <property type="gene ID" value="MESCA000561"/>
</dbReference>
<evidence type="ECO:0000313" key="5">
    <source>
        <dbReference type="EnsemblMetazoa" id="MESCA000561-PA"/>
    </source>
</evidence>